<dbReference type="EMBL" id="QVQA01000048">
    <property type="protein sequence ID" value="KAF5098344.1"/>
    <property type="molecule type" value="Genomic_DNA"/>
</dbReference>
<reference evidence="1 2" key="1">
    <citation type="journal article" date="2020" name="Front. Microbiol.">
        <title>Phenotypic and Genetic Characterization of the Cheese Ripening Yeast Geotrichum candidum.</title>
        <authorList>
            <person name="Perkins V."/>
            <person name="Vignola S."/>
            <person name="Lessard M.H."/>
            <person name="Plante P.L."/>
            <person name="Corbeil J."/>
            <person name="Dugat-Bony E."/>
            <person name="Frenette M."/>
            <person name="Labrie S."/>
        </authorList>
    </citation>
    <scope>NUCLEOTIDE SEQUENCE [LARGE SCALE GENOMIC DNA]</scope>
    <source>
        <strain evidence="1 2">LMA-1147</strain>
    </source>
</reference>
<organism evidence="1 2">
    <name type="scientific">Geotrichum galactomycetum</name>
    <dbReference type="NCBI Taxonomy" id="27317"/>
    <lineage>
        <taxon>Eukaryota</taxon>
        <taxon>Fungi</taxon>
        <taxon>Dikarya</taxon>
        <taxon>Ascomycota</taxon>
        <taxon>Saccharomycotina</taxon>
        <taxon>Dipodascomycetes</taxon>
        <taxon>Dipodascales</taxon>
        <taxon>Dipodascaceae</taxon>
        <taxon>Geotrichum</taxon>
    </lineage>
</organism>
<dbReference type="Proteomes" id="UP000744676">
    <property type="component" value="Unassembled WGS sequence"/>
</dbReference>
<evidence type="ECO:0000313" key="1">
    <source>
        <dbReference type="EMBL" id="KAF5098344.1"/>
    </source>
</evidence>
<proteinExistence type="predicted"/>
<comment type="caution">
    <text evidence="1">The sequence shown here is derived from an EMBL/GenBank/DDBJ whole genome shotgun (WGS) entry which is preliminary data.</text>
</comment>
<gene>
    <name evidence="1" type="ORF">D0Z00_002056</name>
</gene>
<keyword evidence="2" id="KW-1185">Reference proteome</keyword>
<name>A0ACB6V549_9ASCO</name>
<sequence>MENACVREIRQINPDIVILRDAAWVQVLRSLGYRTHGHIHYRPDKFAVYTIKGQCTATSGVTNDAKSSSTGSSTSNGGGSQNQRLLNSPGSNDSDSLDNETKLTGQYGSMLITQALLKSRQHQQQKAQKSRRKITYSNAGYGVFAQSDPDTDDTQFNYLTARDFGLVLEGSWPGLQQRLHSLNRNPPTPNTRYKLLFLARHGQGYHNLAIEIYGQKAWDDYWSLLDTDGNIVWGPDPELTPLGTEQAKRNNIAWRKQIDDRGILVPRTHYVSPFTRALDTYKETWKRLRNDNTDGGPLVVEDLRETIGVHTCDRRRTRSYIRERYPEYPIEDGFVEEDELWTADHRETPAEQNVRIRRFLDHYVFGDEGDDAVIVGVTAHSGTINSVLEVIGHRKFNVGTGGIIPVLVKAVVEDL</sequence>
<accession>A0ACB6V549</accession>
<evidence type="ECO:0000313" key="2">
    <source>
        <dbReference type="Proteomes" id="UP000744676"/>
    </source>
</evidence>
<protein>
    <submittedName>
        <fullName evidence="1">Uncharacterized protein</fullName>
    </submittedName>
</protein>